<dbReference type="InParanoid" id="A0A212R1S7"/>
<dbReference type="Proteomes" id="UP000197025">
    <property type="component" value="Unassembled WGS sequence"/>
</dbReference>
<sequence>MHHVSFKQKRTMLSARVGYRLVKGIRSRIRTVFTFPSVVLGGVIAVGLLLLFWEWFTHADRSRLFLYGHMGALPLDERTLGRYRMSGLVAAGAVMDFMLFLYGTWGVFARRRLLPVSAPSALGVWLTAVSPLGLGIPPIVAWGGVPSLPIKVGLEVAGLTLAGLAVGLWLAKGMAWDPTRGLTRLGYGMVITPLLLGLRVVELPGLGLAQPEVAAWMVLAGLLSSGIGLLGLARWRAFWDAPPIRGWEIWLAGAAMAYLELPLLHHIFLTPAEARYITAASNFFAFHGGVQVLVWMISGMVALGIETLERNRRWWEDRDHGLAVGILLGLILIGALAWSSGLRIDLALSAPDLYPDHHGHPGFQIYLPLVLRNW</sequence>
<protein>
    <submittedName>
        <fullName evidence="2">Uncharacterized protein</fullName>
    </submittedName>
</protein>
<evidence type="ECO:0000313" key="3">
    <source>
        <dbReference type="Proteomes" id="UP000197025"/>
    </source>
</evidence>
<feature type="transmembrane region" description="Helical" evidence="1">
    <location>
        <begin position="320"/>
        <end position="338"/>
    </location>
</feature>
<evidence type="ECO:0000256" key="1">
    <source>
        <dbReference type="SAM" id="Phobius"/>
    </source>
</evidence>
<feature type="transmembrane region" description="Helical" evidence="1">
    <location>
        <begin position="32"/>
        <end position="53"/>
    </location>
</feature>
<keyword evidence="1" id="KW-1133">Transmembrane helix</keyword>
<accession>A0A212R1S7</accession>
<keyword evidence="1" id="KW-0812">Transmembrane</keyword>
<feature type="transmembrane region" description="Helical" evidence="1">
    <location>
        <begin position="182"/>
        <end position="201"/>
    </location>
</feature>
<gene>
    <name evidence="2" type="ORF">SAMN02746019_00000350</name>
</gene>
<keyword evidence="3" id="KW-1185">Reference proteome</keyword>
<feature type="transmembrane region" description="Helical" evidence="1">
    <location>
        <begin position="88"/>
        <end position="108"/>
    </location>
</feature>
<feature type="transmembrane region" description="Helical" evidence="1">
    <location>
        <begin position="247"/>
        <end position="268"/>
    </location>
</feature>
<dbReference type="AlphaFoldDB" id="A0A212R1S7"/>
<feature type="transmembrane region" description="Helical" evidence="1">
    <location>
        <begin position="152"/>
        <end position="170"/>
    </location>
</feature>
<name>A0A212R1S7_9CHLR</name>
<proteinExistence type="predicted"/>
<reference evidence="3" key="1">
    <citation type="submission" date="2017-06" db="EMBL/GenBank/DDBJ databases">
        <authorList>
            <person name="Varghese N."/>
            <person name="Submissions S."/>
        </authorList>
    </citation>
    <scope>NUCLEOTIDE SEQUENCE [LARGE SCALE GENOMIC DNA]</scope>
    <source>
        <strain evidence="3">JAD2</strain>
    </source>
</reference>
<evidence type="ECO:0000313" key="2">
    <source>
        <dbReference type="EMBL" id="SNB65974.1"/>
    </source>
</evidence>
<organism evidence="2 3">
    <name type="scientific">Thermoflexus hugenholtzii JAD2</name>
    <dbReference type="NCBI Taxonomy" id="877466"/>
    <lineage>
        <taxon>Bacteria</taxon>
        <taxon>Bacillati</taxon>
        <taxon>Chloroflexota</taxon>
        <taxon>Thermoflexia</taxon>
        <taxon>Thermoflexales</taxon>
        <taxon>Thermoflexaceae</taxon>
        <taxon>Thermoflexus</taxon>
    </lineage>
</organism>
<feature type="transmembrane region" description="Helical" evidence="1">
    <location>
        <begin position="213"/>
        <end position="235"/>
    </location>
</feature>
<feature type="transmembrane region" description="Helical" evidence="1">
    <location>
        <begin position="288"/>
        <end position="308"/>
    </location>
</feature>
<feature type="transmembrane region" description="Helical" evidence="1">
    <location>
        <begin position="120"/>
        <end position="140"/>
    </location>
</feature>
<keyword evidence="1" id="KW-0472">Membrane</keyword>
<dbReference type="EMBL" id="FYEK01000028">
    <property type="protein sequence ID" value="SNB65974.1"/>
    <property type="molecule type" value="Genomic_DNA"/>
</dbReference>